<feature type="signal peptide" evidence="1">
    <location>
        <begin position="1"/>
        <end position="21"/>
    </location>
</feature>
<evidence type="ECO:0008006" key="4">
    <source>
        <dbReference type="Google" id="ProtNLM"/>
    </source>
</evidence>
<dbReference type="EMBL" id="JANIBK010000049">
    <property type="protein sequence ID" value="MCQ8128960.1"/>
    <property type="molecule type" value="Genomic_DNA"/>
</dbReference>
<evidence type="ECO:0000313" key="3">
    <source>
        <dbReference type="Proteomes" id="UP001524586"/>
    </source>
</evidence>
<comment type="caution">
    <text evidence="2">The sequence shown here is derived from an EMBL/GenBank/DDBJ whole genome shotgun (WGS) entry which is preliminary data.</text>
</comment>
<proteinExistence type="predicted"/>
<sequence>MKKVIAIAIFTFLFFSNASRAGLATTGSVYLNAEPGSWVGGGIGASEVLWTHGVEGIFSISKNFDKGVTVNFDDGKLWSFNFAAPTYDAATNTNNGNELTVGFYDQATRFPFNSPTKPGLDFSGNGRGNNTLGGWFDVLEIVYGQNNDILRFAVDFRQFDEREDMSGPSTYGSLRINSDIPVNPVPIPGAVILFVSGLMMLTGAPGMKRNLTIQSA</sequence>
<accession>A0ABT1U6F7</accession>
<name>A0ABT1U6F7_9GAMM</name>
<dbReference type="Proteomes" id="UP001524586">
    <property type="component" value="Unassembled WGS sequence"/>
</dbReference>
<protein>
    <recommendedName>
        <fullName evidence="4">PEP-CTERM sorting domain-containing protein</fullName>
    </recommendedName>
</protein>
<gene>
    <name evidence="2" type="ORF">NP596_10870</name>
</gene>
<evidence type="ECO:0000313" key="2">
    <source>
        <dbReference type="EMBL" id="MCQ8128960.1"/>
    </source>
</evidence>
<keyword evidence="1" id="KW-0732">Signal</keyword>
<keyword evidence="3" id="KW-1185">Reference proteome</keyword>
<feature type="chain" id="PRO_5047293534" description="PEP-CTERM sorting domain-containing protein" evidence="1">
    <location>
        <begin position="22"/>
        <end position="216"/>
    </location>
</feature>
<evidence type="ECO:0000256" key="1">
    <source>
        <dbReference type="SAM" id="SignalP"/>
    </source>
</evidence>
<reference evidence="2 3" key="1">
    <citation type="submission" date="2022-07" db="EMBL/GenBank/DDBJ databases">
        <title>Methylomonas rivi sp. nov., Methylomonas rosea sp. nov., Methylomonas aureus sp. nov. and Methylomonas subterranea sp. nov., four novel methanotrophs isolated from a freshwater creek and the deep terrestrial subsurface.</title>
        <authorList>
            <person name="Abin C."/>
            <person name="Sankaranarayanan K."/>
            <person name="Garner C."/>
            <person name="Sindelar R."/>
            <person name="Kotary K."/>
            <person name="Garner R."/>
            <person name="Barclay S."/>
            <person name="Lawson P."/>
            <person name="Krumholz L."/>
        </authorList>
    </citation>
    <scope>NUCLEOTIDE SEQUENCE [LARGE SCALE GENOMIC DNA]</scope>
    <source>
        <strain evidence="2 3">WSC-6</strain>
    </source>
</reference>
<dbReference type="RefSeq" id="WP_256615376.1">
    <property type="nucleotide sequence ID" value="NZ_JANIBK010000049.1"/>
</dbReference>
<organism evidence="2 3">
    <name type="scientific">Methylomonas rivi</name>
    <dbReference type="NCBI Taxonomy" id="2952226"/>
    <lineage>
        <taxon>Bacteria</taxon>
        <taxon>Pseudomonadati</taxon>
        <taxon>Pseudomonadota</taxon>
        <taxon>Gammaproteobacteria</taxon>
        <taxon>Methylococcales</taxon>
        <taxon>Methylococcaceae</taxon>
        <taxon>Methylomonas</taxon>
    </lineage>
</organism>